<dbReference type="Gene3D" id="3.40.47.10">
    <property type="match status" value="1"/>
</dbReference>
<protein>
    <submittedName>
        <fullName evidence="5">Hydroxymethylglutaryl-CoA synthase (EC)</fullName>
        <ecNumber evidence="5">2.3.3.10</ecNumber>
    </submittedName>
</protein>
<keyword evidence="2 5" id="KW-0808">Transferase</keyword>
<dbReference type="Pfam" id="PF01154">
    <property type="entry name" value="HMG_CoA_synt_N"/>
    <property type="match status" value="1"/>
</dbReference>
<dbReference type="AlphaFoldDB" id="A0A6S6UIC2"/>
<dbReference type="PANTHER" id="PTHR43323:SF2">
    <property type="entry name" value="HYDROXYMETHYLGLUTARYL-COA SYNTHASE"/>
    <property type="match status" value="1"/>
</dbReference>
<dbReference type="InterPro" id="IPR013746">
    <property type="entry name" value="HMG_CoA_synt_C_dom"/>
</dbReference>
<dbReference type="Pfam" id="PF08540">
    <property type="entry name" value="HMG_CoA_synt_C"/>
    <property type="match status" value="1"/>
</dbReference>
<dbReference type="EC" id="2.3.3.10" evidence="5"/>
<dbReference type="GO" id="GO:0006084">
    <property type="term" value="P:acetyl-CoA metabolic process"/>
    <property type="evidence" value="ECO:0007669"/>
    <property type="project" value="InterPro"/>
</dbReference>
<reference evidence="5" key="1">
    <citation type="submission" date="2020-01" db="EMBL/GenBank/DDBJ databases">
        <authorList>
            <person name="Meier V. D."/>
            <person name="Meier V D."/>
        </authorList>
    </citation>
    <scope>NUCLEOTIDE SEQUENCE</scope>
    <source>
        <strain evidence="5">HLG_WM_MAG_10</strain>
    </source>
</reference>
<keyword evidence="5" id="KW-0012">Acyltransferase</keyword>
<proteinExistence type="inferred from homology"/>
<feature type="domain" description="Hydroxymethylglutaryl-coenzyme A synthase N-terminal" evidence="3">
    <location>
        <begin position="8"/>
        <end position="181"/>
    </location>
</feature>
<evidence type="ECO:0000256" key="2">
    <source>
        <dbReference type="ARBA" id="ARBA00022679"/>
    </source>
</evidence>
<evidence type="ECO:0000259" key="4">
    <source>
        <dbReference type="Pfam" id="PF08540"/>
    </source>
</evidence>
<comment type="similarity">
    <text evidence="1">Belongs to the thiolase-like superfamily. HMG-CoA synthase family.</text>
</comment>
<evidence type="ECO:0000313" key="5">
    <source>
        <dbReference type="EMBL" id="CAA6828040.1"/>
    </source>
</evidence>
<dbReference type="PANTHER" id="PTHR43323">
    <property type="entry name" value="3-HYDROXY-3-METHYLGLUTARYL COENZYME A SYNTHASE"/>
    <property type="match status" value="1"/>
</dbReference>
<evidence type="ECO:0000259" key="3">
    <source>
        <dbReference type="Pfam" id="PF01154"/>
    </source>
</evidence>
<gene>
    <name evidence="5" type="ORF">HELGO_WM22068</name>
</gene>
<accession>A0A6S6UIC2</accession>
<dbReference type="GO" id="GO:0004421">
    <property type="term" value="F:hydroxymethylglutaryl-CoA synthase activity"/>
    <property type="evidence" value="ECO:0007669"/>
    <property type="project" value="UniProtKB-EC"/>
</dbReference>
<organism evidence="5">
    <name type="scientific">uncultured Aureispira sp</name>
    <dbReference type="NCBI Taxonomy" id="1331704"/>
    <lineage>
        <taxon>Bacteria</taxon>
        <taxon>Pseudomonadati</taxon>
        <taxon>Bacteroidota</taxon>
        <taxon>Saprospiria</taxon>
        <taxon>Saprospirales</taxon>
        <taxon>Saprospiraceae</taxon>
        <taxon>Aureispira</taxon>
        <taxon>environmental samples</taxon>
    </lineage>
</organism>
<sequence>MKKNPQNRVGIDDMALYIPQLYLSIEVLAKERGIPFEKLSKGLGLDKIAIPDAHEDAATMAANAAAEIIERNQLNPKDIGRIYLGTESALDGAKPTATYVLEMLRRKYKKQYGVDCFQNCDVVDLTFACVGGVDALQNTLDWVRGNPDRIGIVIASDIAKYELASTGEYTQGAGAIAMLIKQNPRLLVIEDTIGVATQGVHDFFKPKRSFSKEALIEEILQLADIKDISATDILAKLPDSLEIHSILGENDQSLYLHKDTPIFDGPYSNQTYQNRIREALLDFRKKRVAINELTEEESILKHWSRMIFHLPYAAHGRRIASEIFMDDLKLSGDWAAFAQENELLMPQKEAFEQQDAYEKAYGLFLRSITKTGLYKAFVKEKLYQAEATSAQVGNMYACSIFLALMGTLEADYLEGNELGNKKLGCIGYGSGSKSKVFEVNVQPGWRAVVEQFNIHKKLATRQEIDYATYETLHRLQRSNSVQAAITGFKLDRVSDEPLRKGARYYSWRTGEQD</sequence>
<name>A0A6S6UIC2_9BACT</name>
<evidence type="ECO:0000256" key="1">
    <source>
        <dbReference type="ARBA" id="ARBA00007061"/>
    </source>
</evidence>
<dbReference type="SUPFAM" id="SSF53901">
    <property type="entry name" value="Thiolase-like"/>
    <property type="match status" value="2"/>
</dbReference>
<dbReference type="InterPro" id="IPR016039">
    <property type="entry name" value="Thiolase-like"/>
</dbReference>
<feature type="domain" description="Hydroxymethylglutaryl-coenzyme A synthase C-terminal" evidence="4">
    <location>
        <begin position="259"/>
        <end position="476"/>
    </location>
</feature>
<dbReference type="InterPro" id="IPR013528">
    <property type="entry name" value="HMG_CoA_synth_N"/>
</dbReference>
<dbReference type="EMBL" id="CACVAQ010000420">
    <property type="protein sequence ID" value="CAA6828040.1"/>
    <property type="molecule type" value="Genomic_DNA"/>
</dbReference>
<dbReference type="CDD" id="cd00827">
    <property type="entry name" value="init_cond_enzymes"/>
    <property type="match status" value="1"/>
</dbReference>